<reference evidence="9 10" key="1">
    <citation type="submission" date="2018-08" db="EMBL/GenBank/DDBJ databases">
        <title>A genome reference for cultivated species of the human gut microbiota.</title>
        <authorList>
            <person name="Zou Y."/>
            <person name="Xue W."/>
            <person name="Luo G."/>
        </authorList>
    </citation>
    <scope>NUCLEOTIDE SEQUENCE [LARGE SCALE GENOMIC DNA]</scope>
    <source>
        <strain evidence="9 10">AF22-21</strain>
    </source>
</reference>
<protein>
    <submittedName>
        <fullName evidence="9">Type V CRISPR-associated protein Cpf1</fullName>
    </submittedName>
</protein>
<feature type="region of interest" description="Binds crRNA in crRNA-target DNA heteroduplex" evidence="2">
    <location>
        <begin position="302"/>
        <end position="305"/>
    </location>
</feature>
<feature type="site" description="Binds crRNA alone and in crRNA-target DNA heteroduplex" evidence="3">
    <location>
        <position position="40"/>
    </location>
</feature>
<feature type="region of interest" description="Binds DNA in crRNA-target DNA heteroduplex" evidence="2">
    <location>
        <begin position="278"/>
        <end position="282"/>
    </location>
</feature>
<feature type="site" description="Binds DNA in crRNA-target DNA heteroduplex" evidence="3">
    <location>
        <position position="531"/>
    </location>
</feature>
<dbReference type="InterPro" id="IPR040852">
    <property type="entry name" value="RuvC_1"/>
</dbReference>
<evidence type="ECO:0000256" key="1">
    <source>
        <dbReference type="PIRSR" id="PIRSR627620-1"/>
    </source>
</evidence>
<dbReference type="InterPro" id="IPR027620">
    <property type="entry name" value="Cas12a"/>
</dbReference>
<feature type="site" description="Binds DNA protospacer adjacent motif (PAM)" evidence="3">
    <location>
        <position position="555"/>
    </location>
</feature>
<feature type="region of interest" description="Binds crRNA alone and in crRNA-target DNA heteroduplex" evidence="2">
    <location>
        <begin position="186"/>
        <end position="190"/>
    </location>
</feature>
<dbReference type="InterPro" id="IPR040787">
    <property type="entry name" value="Cas12a_REC1"/>
</dbReference>
<dbReference type="Pfam" id="PF21918">
    <property type="entry name" value="cas_Cpf1_2nd"/>
    <property type="match status" value="1"/>
</dbReference>
<feature type="domain" description="Cas12a RuvC nuclease" evidence="6">
    <location>
        <begin position="874"/>
        <end position="1305"/>
    </location>
</feature>
<evidence type="ECO:0000256" key="2">
    <source>
        <dbReference type="PIRSR" id="PIRSR627620-2"/>
    </source>
</evidence>
<dbReference type="Pfam" id="PF18501">
    <property type="entry name" value="REC1"/>
    <property type="match status" value="1"/>
</dbReference>
<gene>
    <name evidence="9" type="ORF">DWX94_14110</name>
</gene>
<feature type="domain" description="Cas12a nuclease" evidence="5">
    <location>
        <begin position="1073"/>
        <end position="1242"/>
    </location>
</feature>
<feature type="active site" description="For DNase activity of RuvC domain" evidence="1">
    <location>
        <position position="994"/>
    </location>
</feature>
<feature type="domain" description="Cas12a REC2" evidence="7">
    <location>
        <begin position="321"/>
        <end position="529"/>
    </location>
</feature>
<evidence type="ECO:0000256" key="3">
    <source>
        <dbReference type="PIRSR" id="PIRSR627620-3"/>
    </source>
</evidence>
<sequence>MCYDLNNIKTKLSEREVETMGNNMDNSFEPFIGGNSVSKTLRNELRVGSEYTGKHIKECAIIAEDAVKAENQYIVKEMMDDFYRDFINRKLDALQGINWEQLFDIMKKAKLDKSNKVSKELDKIQESTRKEIGKIFSSDPIYKDMLKADMISKILPEYIVDKYGDAASRIEAVKVFYGFSGYFIDFWASRKNVFSDKNIASAIPHRIVNVNARIHLDNITAFNRIAEIAGDEVAGIAEDACAYLQNMSLEDVFTGACYGEFICQKDIDRYNNICGVINQHMNQYCQNKKISRSKFKMERLHKQILCRSESGFEIPIGFQTDGEVIDAINSFSTILEEKDILDRLRTLSQEVTGYDMERIYVSSKAFESVSKYIDHKWDVIASSMYNYFSGAVRGKDDKKDAKIQTEIKKIKSCSLLDLKKLVDMYYKMDGMCLEHEATEYVAGITEILVDFNYKTFDMDDSVKMIQNEHMINEIKEYLDTYMSIYHWAKDFMIDELVDRDMEFYSELDEIYYDLSDIVPLYNKVRNYVTQKPYSQDKIKLNFGSPTLANGWSKSKEFDNNVVVLLRDEKIYLAILNVGNKPSKDIMAGEDRRRSDTDYKKMNYYLLPGASKTLPHVFISSNAWKKSHGIPDEIMYGYNQNKHLKSSPNFDLEFCRKLIDYYKECIDSYPNYQIFNFKFAATETYNDISEFYKDVERQGYKIEWSYIREDDINQMDRDGQIYLFQIYNKDFAPNSKGMQNLHTLYLKNIFSEENLSDVVIKLNGEAELFFRKSSIQHKRGHKKGSVLVNKTYKTTEKTENGQGEIEVIESVPDQCYLELVKYWSEGGVGQLSEEASKYKDKVSHYAATMDIVKDRRYTEDKFFIHMPITINFKADNRNNVNEKVLKFIAENDDLHVIGIDRGERNLLYVSVIDSRGRIVEQKSFNIVENYESSKNVIRRHDYKGKLVNKEHYRNEARKSWKEIGKIKEIKEGYLSQVIHEISKLVLKYNAIIVMEDLNYGFKRGRFKVERQVYQKFETMLINKLAYLVDKSRAVDEPGGLLKGYQLTYVPDNLGELGSQCGIIFYVPAAYTSKIDPVTGFVDVFDFKAYSNAEARLDFINKLDCIRYDASRNKFEIAFDYGNFRTHHTTLAKTSWTIFIHGDRIKKERGSYGWKDEIIDIEARIRKLFEDTDIEYADGHNLIGDINELESPIQKKFVGELFDIIRFTVQLRNSKSEKYDGTEKEYDKIISPVMDEEGVFFTTDSYIRADGTELPKDADANGAYCIALKGLYDVLAVKKYWKEGEKFDRKLLAITNYNWFDFIQNRRF</sequence>
<proteinExistence type="predicted"/>
<feature type="region of interest" description="Binds crRNA in crRNA-target DNA heteroduplex" evidence="2">
    <location>
        <begin position="486"/>
        <end position="489"/>
    </location>
</feature>
<feature type="region of interest" description="Binds crRNA" evidence="2">
    <location>
        <begin position="740"/>
        <end position="741"/>
    </location>
</feature>
<dbReference type="InterPro" id="IPR053993">
    <property type="entry name" value="Cas12a_PI"/>
</dbReference>
<feature type="domain" description="Cas12a PI" evidence="8">
    <location>
        <begin position="607"/>
        <end position="699"/>
    </location>
</feature>
<dbReference type="Pfam" id="PF18516">
    <property type="entry name" value="RuvC_1"/>
    <property type="match status" value="1"/>
</dbReference>
<organism evidence="9 10">
    <name type="scientific">Coprococcus eutactus</name>
    <dbReference type="NCBI Taxonomy" id="33043"/>
    <lineage>
        <taxon>Bacteria</taxon>
        <taxon>Bacillati</taxon>
        <taxon>Bacillota</taxon>
        <taxon>Clostridia</taxon>
        <taxon>Lachnospirales</taxon>
        <taxon>Lachnospiraceae</taxon>
        <taxon>Coprococcus</taxon>
    </lineage>
</organism>
<evidence type="ECO:0000313" key="10">
    <source>
        <dbReference type="Proteomes" id="UP000283295"/>
    </source>
</evidence>
<dbReference type="InterPro" id="IPR054116">
    <property type="entry name" value="Cas12a_REC2"/>
</dbReference>
<evidence type="ECO:0000259" key="8">
    <source>
        <dbReference type="Pfam" id="PF22222"/>
    </source>
</evidence>
<feature type="site" description="Binds Target strand DNA" evidence="3">
    <location>
        <position position="611"/>
    </location>
</feature>
<feature type="active site" description="For pre-crRNA processing" evidence="1">
    <location>
        <position position="780"/>
    </location>
</feature>
<evidence type="ECO:0000259" key="7">
    <source>
        <dbReference type="Pfam" id="PF21918"/>
    </source>
</evidence>
<evidence type="ECO:0000259" key="5">
    <source>
        <dbReference type="Pfam" id="PF18510"/>
    </source>
</evidence>
<feature type="site" description="Binds DNA in crRNA-target DNA heteroduplex" evidence="3">
    <location>
        <position position="310"/>
    </location>
</feature>
<feature type="active site" description="For DNase activity of RuvC domain" evidence="1">
    <location>
        <position position="1257"/>
    </location>
</feature>
<feature type="site" description="Binds Target strand DNA; via amide nitrogen" evidence="3">
    <location>
        <position position="763"/>
    </location>
</feature>
<feature type="site" description="Binds DNA in crRNA-target DNA heteroduplex" evidence="3">
    <location>
        <position position="296"/>
    </location>
</feature>
<accession>A0A3R5WPV1</accession>
<evidence type="ECO:0000313" key="9">
    <source>
        <dbReference type="EMBL" id="RGS35120.1"/>
    </source>
</evidence>
<feature type="active site" description="For DNase activity of RuvC domain" evidence="1">
    <location>
        <position position="899"/>
    </location>
</feature>
<comment type="caution">
    <text evidence="9">The sequence shown here is derived from an EMBL/GenBank/DDBJ whole genome shotgun (WGS) entry which is preliminary data.</text>
</comment>
<feature type="site" description="Binds crRNA" evidence="3">
    <location>
        <position position="770"/>
    </location>
</feature>
<dbReference type="Pfam" id="PF22222">
    <property type="entry name" value="Cpf1_PI-like"/>
    <property type="match status" value="1"/>
</dbReference>
<evidence type="ECO:0000259" key="4">
    <source>
        <dbReference type="Pfam" id="PF18501"/>
    </source>
</evidence>
<name>A0A3R5WPV1_9FIRM</name>
<dbReference type="NCBIfam" id="TIGR04330">
    <property type="entry name" value="cas_Cpf1"/>
    <property type="match status" value="1"/>
</dbReference>
<dbReference type="Pfam" id="PF18510">
    <property type="entry name" value="NUC"/>
    <property type="match status" value="1"/>
</dbReference>
<feature type="active site" description="For pre-crRNA processing" evidence="1">
    <location>
        <position position="789"/>
    </location>
</feature>
<feature type="active site" description="For pre-crRNA processing" evidence="1">
    <location>
        <position position="852"/>
    </location>
</feature>
<feature type="region of interest" description="Binds crRNA" evidence="2">
    <location>
        <begin position="533"/>
        <end position="537"/>
    </location>
</feature>
<dbReference type="EMBL" id="QRVK01000074">
    <property type="protein sequence ID" value="RGS35120.1"/>
    <property type="molecule type" value="Genomic_DNA"/>
</dbReference>
<evidence type="ECO:0000259" key="6">
    <source>
        <dbReference type="Pfam" id="PF18516"/>
    </source>
</evidence>
<feature type="domain" description="Cas12a REC1" evidence="4">
    <location>
        <begin position="74"/>
        <end position="304"/>
    </location>
</feature>
<dbReference type="InterPro" id="IPR040882">
    <property type="entry name" value="Cas12a_NUC"/>
</dbReference>
<dbReference type="Proteomes" id="UP000283295">
    <property type="component" value="Unassembled WGS sequence"/>
</dbReference>
<dbReference type="OrthoDB" id="318356at2"/>